<dbReference type="Gene3D" id="3.40.630.10">
    <property type="entry name" value="Zn peptidases"/>
    <property type="match status" value="1"/>
</dbReference>
<protein>
    <submittedName>
        <fullName evidence="5">IAA-amino acid hydrolase ILR1-like 3</fullName>
    </submittedName>
</protein>
<dbReference type="PANTHER" id="PTHR11014:SF108">
    <property type="entry name" value="IAA-AMINO ACID HYDROLASE ILR1"/>
    <property type="match status" value="1"/>
</dbReference>
<dbReference type="InterPro" id="IPR044757">
    <property type="entry name" value="ILR1-like_Hyd"/>
</dbReference>
<evidence type="ECO:0000313" key="5">
    <source>
        <dbReference type="EMBL" id="KAF7818821.1"/>
    </source>
</evidence>
<sequence length="526" mass="57763">MPRNTPVTFTLITRSKSAFSLSMILALLGSTIPALLNMMSSFPYDFTAVSTAFFTWASLVTSQWTWTQFDGPMEWATEWPSSSWMSAITTLAPCCANSCAVRLPMPLAPPRLVIGMLLWCASTLSLEAKVRAEEENGVNEDVLERAKEGSFVSWLKGVRRRIHEYPELGFEEFQTSELIRSELDSVGIHYAWPIAKTGIVASIGSGSHPYFALRADMDALPIQEMVEWEHKSKNEGKMHACGHDAHVTMLLGAAKLLHGRRHQLKGTVKLIFQPAEEGKGGAQQVLKEGALHNVEAILGLHVTPDIPTGTIASRPGPMLAASARFEATIQPKASHFTTPNPILAASMSILSLQQIISRESHPCQPKVITVGFVESSYAAEEVRIGGTFRSFSLEEQSYIQKRVKQVIEMQASVHGCSATVDLKEDLNYPPTINDQALYEHAKKVGEALLGKPNVKYSPLIMASEDFSFYSQNMASSFFLLGIRNVTLNSLIETHSPYFVIDDNVLPIGAAFHAAVAISYLDAHSPL</sequence>
<dbReference type="SUPFAM" id="SSF53187">
    <property type="entry name" value="Zn-dependent exopeptidases"/>
    <property type="match status" value="1"/>
</dbReference>
<dbReference type="Pfam" id="PF01546">
    <property type="entry name" value="Peptidase_M20"/>
    <property type="match status" value="1"/>
</dbReference>
<reference evidence="5" key="1">
    <citation type="submission" date="2020-09" db="EMBL/GenBank/DDBJ databases">
        <title>Genome-Enabled Discovery of Anthraquinone Biosynthesis in Senna tora.</title>
        <authorList>
            <person name="Kang S.-H."/>
            <person name="Pandey R.P."/>
            <person name="Lee C.-M."/>
            <person name="Sim J.-S."/>
            <person name="Jeong J.-T."/>
            <person name="Choi B.-S."/>
            <person name="Jung M."/>
            <person name="Ginzburg D."/>
            <person name="Zhao K."/>
            <person name="Won S.Y."/>
            <person name="Oh T.-J."/>
            <person name="Yu Y."/>
            <person name="Kim N.-H."/>
            <person name="Lee O.R."/>
            <person name="Lee T.-H."/>
            <person name="Bashyal P."/>
            <person name="Kim T.-S."/>
            <person name="Lee W.-H."/>
            <person name="Kawkins C."/>
            <person name="Kim C.-K."/>
            <person name="Kim J.S."/>
            <person name="Ahn B.O."/>
            <person name="Rhee S.Y."/>
            <person name="Sohng J.K."/>
        </authorList>
    </citation>
    <scope>NUCLEOTIDE SEQUENCE</scope>
    <source>
        <tissue evidence="5">Leaf</tissue>
    </source>
</reference>
<comment type="caution">
    <text evidence="5">The sequence shown here is derived from an EMBL/GenBank/DDBJ whole genome shotgun (WGS) entry which is preliminary data.</text>
</comment>
<evidence type="ECO:0000256" key="4">
    <source>
        <dbReference type="ARBA" id="ARBA00023211"/>
    </source>
</evidence>
<proteinExistence type="inferred from homology"/>
<keyword evidence="6" id="KW-1185">Reference proteome</keyword>
<dbReference type="EMBL" id="JAAIUW010000008">
    <property type="protein sequence ID" value="KAF7818821.1"/>
    <property type="molecule type" value="Genomic_DNA"/>
</dbReference>
<evidence type="ECO:0000256" key="1">
    <source>
        <dbReference type="ARBA" id="ARBA00006153"/>
    </source>
</evidence>
<dbReference type="Gene3D" id="3.30.70.360">
    <property type="match status" value="1"/>
</dbReference>
<dbReference type="SUPFAM" id="SSF55031">
    <property type="entry name" value="Bacterial exopeptidase dimerisation domain"/>
    <property type="match status" value="1"/>
</dbReference>
<dbReference type="AlphaFoldDB" id="A0A834TCW1"/>
<keyword evidence="2" id="KW-0732">Signal</keyword>
<gene>
    <name evidence="5" type="ORF">G2W53_024276</name>
</gene>
<comment type="similarity">
    <text evidence="1">Belongs to the peptidase M20 family.</text>
</comment>
<evidence type="ECO:0000256" key="2">
    <source>
        <dbReference type="ARBA" id="ARBA00022729"/>
    </source>
</evidence>
<accession>A0A834TCW1</accession>
<evidence type="ECO:0000313" key="6">
    <source>
        <dbReference type="Proteomes" id="UP000634136"/>
    </source>
</evidence>
<dbReference type="InterPro" id="IPR036264">
    <property type="entry name" value="Bact_exopeptidase_dim_dom"/>
</dbReference>
<keyword evidence="4" id="KW-0464">Manganese</keyword>
<name>A0A834TCW1_9FABA</name>
<organism evidence="5 6">
    <name type="scientific">Senna tora</name>
    <dbReference type="NCBI Taxonomy" id="362788"/>
    <lineage>
        <taxon>Eukaryota</taxon>
        <taxon>Viridiplantae</taxon>
        <taxon>Streptophyta</taxon>
        <taxon>Embryophyta</taxon>
        <taxon>Tracheophyta</taxon>
        <taxon>Spermatophyta</taxon>
        <taxon>Magnoliopsida</taxon>
        <taxon>eudicotyledons</taxon>
        <taxon>Gunneridae</taxon>
        <taxon>Pentapetalae</taxon>
        <taxon>rosids</taxon>
        <taxon>fabids</taxon>
        <taxon>Fabales</taxon>
        <taxon>Fabaceae</taxon>
        <taxon>Caesalpinioideae</taxon>
        <taxon>Cassia clade</taxon>
        <taxon>Senna</taxon>
    </lineage>
</organism>
<dbReference type="GO" id="GO:0009850">
    <property type="term" value="P:auxin metabolic process"/>
    <property type="evidence" value="ECO:0007669"/>
    <property type="project" value="InterPro"/>
</dbReference>
<dbReference type="InterPro" id="IPR002933">
    <property type="entry name" value="Peptidase_M20"/>
</dbReference>
<keyword evidence="3 5" id="KW-0378">Hydrolase</keyword>
<dbReference type="FunFam" id="3.30.70.360:FF:000001">
    <property type="entry name" value="N-acetyldiaminopimelate deacetylase"/>
    <property type="match status" value="1"/>
</dbReference>
<dbReference type="Proteomes" id="UP000634136">
    <property type="component" value="Unassembled WGS sequence"/>
</dbReference>
<evidence type="ECO:0000256" key="3">
    <source>
        <dbReference type="ARBA" id="ARBA00022801"/>
    </source>
</evidence>
<dbReference type="GO" id="GO:0010179">
    <property type="term" value="F:IAA-Ala conjugate hydrolase activity"/>
    <property type="evidence" value="ECO:0007669"/>
    <property type="project" value="TreeGrafter"/>
</dbReference>
<dbReference type="NCBIfam" id="TIGR01891">
    <property type="entry name" value="amidohydrolases"/>
    <property type="match status" value="1"/>
</dbReference>
<dbReference type="GO" id="GO:0005783">
    <property type="term" value="C:endoplasmic reticulum"/>
    <property type="evidence" value="ECO:0007669"/>
    <property type="project" value="TreeGrafter"/>
</dbReference>
<dbReference type="CDD" id="cd08017">
    <property type="entry name" value="M20_IAA_Hyd"/>
    <property type="match status" value="1"/>
</dbReference>
<dbReference type="OrthoDB" id="6119954at2759"/>
<dbReference type="PANTHER" id="PTHR11014">
    <property type="entry name" value="PEPTIDASE M20 FAMILY MEMBER"/>
    <property type="match status" value="1"/>
</dbReference>
<dbReference type="InterPro" id="IPR017439">
    <property type="entry name" value="Amidohydrolase"/>
</dbReference>